<evidence type="ECO:0000313" key="2">
    <source>
        <dbReference type="EMBL" id="JAD95164.1"/>
    </source>
</evidence>
<proteinExistence type="predicted"/>
<name>A0A0A9E340_ARUDO</name>
<accession>A0A0A9E340</accession>
<feature type="region of interest" description="Disordered" evidence="1">
    <location>
        <begin position="1"/>
        <end position="24"/>
    </location>
</feature>
<sequence length="24" mass="2944">MQKNLFLHPSDLSMMPPRDQMQLW</sequence>
<dbReference type="AlphaFoldDB" id="A0A0A9E340"/>
<reference evidence="2" key="1">
    <citation type="submission" date="2014-09" db="EMBL/GenBank/DDBJ databases">
        <authorList>
            <person name="Magalhaes I.L.F."/>
            <person name="Oliveira U."/>
            <person name="Santos F.R."/>
            <person name="Vidigal T.H.D.A."/>
            <person name="Brescovit A.D."/>
            <person name="Santos A.J."/>
        </authorList>
    </citation>
    <scope>NUCLEOTIDE SEQUENCE</scope>
    <source>
        <tissue evidence="2">Shoot tissue taken approximately 20 cm above the soil surface</tissue>
    </source>
</reference>
<protein>
    <submittedName>
        <fullName evidence="2">Uncharacterized protein</fullName>
    </submittedName>
</protein>
<dbReference type="EMBL" id="GBRH01202731">
    <property type="protein sequence ID" value="JAD95164.1"/>
    <property type="molecule type" value="Transcribed_RNA"/>
</dbReference>
<organism evidence="2">
    <name type="scientific">Arundo donax</name>
    <name type="common">Giant reed</name>
    <name type="synonym">Donax arundinaceus</name>
    <dbReference type="NCBI Taxonomy" id="35708"/>
    <lineage>
        <taxon>Eukaryota</taxon>
        <taxon>Viridiplantae</taxon>
        <taxon>Streptophyta</taxon>
        <taxon>Embryophyta</taxon>
        <taxon>Tracheophyta</taxon>
        <taxon>Spermatophyta</taxon>
        <taxon>Magnoliopsida</taxon>
        <taxon>Liliopsida</taxon>
        <taxon>Poales</taxon>
        <taxon>Poaceae</taxon>
        <taxon>PACMAD clade</taxon>
        <taxon>Arundinoideae</taxon>
        <taxon>Arundineae</taxon>
        <taxon>Arundo</taxon>
    </lineage>
</organism>
<evidence type="ECO:0000256" key="1">
    <source>
        <dbReference type="SAM" id="MobiDB-lite"/>
    </source>
</evidence>
<reference evidence="2" key="2">
    <citation type="journal article" date="2015" name="Data Brief">
        <title>Shoot transcriptome of the giant reed, Arundo donax.</title>
        <authorList>
            <person name="Barrero R.A."/>
            <person name="Guerrero F.D."/>
            <person name="Moolhuijzen P."/>
            <person name="Goolsby J.A."/>
            <person name="Tidwell J."/>
            <person name="Bellgard S.E."/>
            <person name="Bellgard M.I."/>
        </authorList>
    </citation>
    <scope>NUCLEOTIDE SEQUENCE</scope>
    <source>
        <tissue evidence="2">Shoot tissue taken approximately 20 cm above the soil surface</tissue>
    </source>
</reference>